<keyword evidence="4 8" id="KW-0547">Nucleotide-binding</keyword>
<feature type="domain" description="SAICAR synthetase/ADE2 N-terminal" evidence="9">
    <location>
        <begin position="9"/>
        <end position="222"/>
    </location>
</feature>
<keyword evidence="5 8" id="KW-0658">Purine biosynthesis</keyword>
<gene>
    <name evidence="8" type="primary">purC</name>
    <name evidence="11" type="ORF">GCM10007112_16080</name>
    <name evidence="10" type="ORF">Vsou_00920</name>
</gene>
<sequence>MASNWTGELIYEGKAKRVYRVDNEFLVMEFKDEVTAFDGARKEHAPGKGRLAAAQTAFLMGLLGRHGIRNHLVDWDGDRKILVRELRMIPIEVIVRNYAYGSFLKRMPLMKPMTKFSKPLVEFHLKSDELHDPLITTDDIIEAGLAGQEQLNEIISIALRVNEILSDYMVSRGLMLVDFKLEFGFDKSNNLVLADELSGDTMRVLINGRHLDKELFRKGASAMDLVKSYEEMNKILGVPLNT</sequence>
<evidence type="ECO:0000313" key="13">
    <source>
        <dbReference type="Proteomes" id="UP001060771"/>
    </source>
</evidence>
<keyword evidence="3 8" id="KW-0436">Ligase</keyword>
<evidence type="ECO:0000256" key="8">
    <source>
        <dbReference type="HAMAP-Rule" id="MF_00137"/>
    </source>
</evidence>
<dbReference type="RefSeq" id="WP_188603476.1">
    <property type="nucleotide sequence ID" value="NZ_AP026830.1"/>
</dbReference>
<evidence type="ECO:0000256" key="5">
    <source>
        <dbReference type="ARBA" id="ARBA00022755"/>
    </source>
</evidence>
<dbReference type="InterPro" id="IPR018236">
    <property type="entry name" value="SAICAR_synthetase_CS"/>
</dbReference>
<reference evidence="10" key="4">
    <citation type="journal article" date="2023" name="Microbiol. Resour. Announc.">
        <title>Complete Genome Sequence of Vulcanisaeta souniana Strain IC-059, a Hyperthermophilic Archaeon Isolated from Hot Spring Water in Japan.</title>
        <authorList>
            <person name="Kato S."/>
            <person name="Itoh T."/>
            <person name="Wu L."/>
            <person name="Ma J."/>
            <person name="Ohkuma M."/>
        </authorList>
    </citation>
    <scope>NUCLEOTIDE SEQUENCE</scope>
    <source>
        <strain evidence="10">JCM 11219</strain>
    </source>
</reference>
<protein>
    <recommendedName>
        <fullName evidence="8">Phosphoribosylaminoimidazole-succinocarboxamide synthase</fullName>
        <ecNumber evidence="8">6.3.2.6</ecNumber>
    </recommendedName>
    <alternativeName>
        <fullName evidence="8">SAICAR synthetase</fullName>
    </alternativeName>
</protein>
<evidence type="ECO:0000313" key="10">
    <source>
        <dbReference type="EMBL" id="BDR90999.1"/>
    </source>
</evidence>
<dbReference type="GO" id="GO:0006189">
    <property type="term" value="P:'de novo' IMP biosynthetic process"/>
    <property type="evidence" value="ECO:0007669"/>
    <property type="project" value="UniProtKB-UniRule"/>
</dbReference>
<dbReference type="GO" id="GO:0004639">
    <property type="term" value="F:phosphoribosylaminoimidazolesuccinocarboxamide synthase activity"/>
    <property type="evidence" value="ECO:0007669"/>
    <property type="project" value="UniProtKB-UniRule"/>
</dbReference>
<reference evidence="11" key="2">
    <citation type="submission" date="2020-09" db="EMBL/GenBank/DDBJ databases">
        <authorList>
            <person name="Sun Q."/>
            <person name="Ohkuma M."/>
        </authorList>
    </citation>
    <scope>NUCLEOTIDE SEQUENCE</scope>
    <source>
        <strain evidence="11">JCM 11219</strain>
    </source>
</reference>
<dbReference type="NCBIfam" id="TIGR00081">
    <property type="entry name" value="purC"/>
    <property type="match status" value="1"/>
</dbReference>
<dbReference type="EMBL" id="BMNM01000006">
    <property type="protein sequence ID" value="GGI79905.1"/>
    <property type="molecule type" value="Genomic_DNA"/>
</dbReference>
<evidence type="ECO:0000256" key="4">
    <source>
        <dbReference type="ARBA" id="ARBA00022741"/>
    </source>
</evidence>
<dbReference type="GeneID" id="76205645"/>
<reference evidence="13" key="3">
    <citation type="submission" date="2022-09" db="EMBL/GenBank/DDBJ databases">
        <title>Complete genome sequence of Vulcanisaeta souniana.</title>
        <authorList>
            <person name="Kato S."/>
            <person name="Itoh T."/>
            <person name="Ohkuma M."/>
        </authorList>
    </citation>
    <scope>NUCLEOTIDE SEQUENCE [LARGE SCALE GENOMIC DNA]</scope>
    <source>
        <strain evidence="13">JCM 11219</strain>
    </source>
</reference>
<dbReference type="UniPathway" id="UPA00074">
    <property type="reaction ID" value="UER00131"/>
</dbReference>
<comment type="catalytic activity">
    <reaction evidence="7 8">
        <text>5-amino-1-(5-phospho-D-ribosyl)imidazole-4-carboxylate + L-aspartate + ATP = (2S)-2-[5-amino-1-(5-phospho-beta-D-ribosyl)imidazole-4-carboxamido]succinate + ADP + phosphate + 2 H(+)</text>
        <dbReference type="Rhea" id="RHEA:22628"/>
        <dbReference type="ChEBI" id="CHEBI:15378"/>
        <dbReference type="ChEBI" id="CHEBI:29991"/>
        <dbReference type="ChEBI" id="CHEBI:30616"/>
        <dbReference type="ChEBI" id="CHEBI:43474"/>
        <dbReference type="ChEBI" id="CHEBI:58443"/>
        <dbReference type="ChEBI" id="CHEBI:77657"/>
        <dbReference type="ChEBI" id="CHEBI:456216"/>
        <dbReference type="EC" id="6.3.2.6"/>
    </reaction>
</comment>
<dbReference type="InterPro" id="IPR050089">
    <property type="entry name" value="SAICAR_synthetase"/>
</dbReference>
<dbReference type="InterPro" id="IPR001636">
    <property type="entry name" value="SAICAR_synth"/>
</dbReference>
<dbReference type="Proteomes" id="UP001060771">
    <property type="component" value="Chromosome"/>
</dbReference>
<dbReference type="OrthoDB" id="10775at2157"/>
<comment type="pathway">
    <text evidence="1 8">Purine metabolism; IMP biosynthesis via de novo pathway; 5-amino-1-(5-phospho-D-ribosyl)imidazole-4-carboxamide from 5-amino-1-(5-phospho-D-ribosyl)imidazole-4-carboxylate: step 1/2.</text>
</comment>
<proteinExistence type="inferred from homology"/>
<dbReference type="PROSITE" id="PS01058">
    <property type="entry name" value="SAICAR_SYNTHETASE_2"/>
    <property type="match status" value="1"/>
</dbReference>
<evidence type="ECO:0000256" key="7">
    <source>
        <dbReference type="ARBA" id="ARBA00048475"/>
    </source>
</evidence>
<dbReference type="EC" id="6.3.2.6" evidence="8"/>
<evidence type="ECO:0000256" key="1">
    <source>
        <dbReference type="ARBA" id="ARBA00004672"/>
    </source>
</evidence>
<comment type="similarity">
    <text evidence="2 8">Belongs to the SAICAR synthetase family.</text>
</comment>
<evidence type="ECO:0000313" key="11">
    <source>
        <dbReference type="EMBL" id="GGI79905.1"/>
    </source>
</evidence>
<dbReference type="InterPro" id="IPR028923">
    <property type="entry name" value="SAICAR_synt/ADE2_N"/>
</dbReference>
<dbReference type="Proteomes" id="UP000657075">
    <property type="component" value="Unassembled WGS sequence"/>
</dbReference>
<dbReference type="HAMAP" id="MF_00137">
    <property type="entry name" value="SAICAR_synth"/>
    <property type="match status" value="1"/>
</dbReference>
<dbReference type="PANTHER" id="PTHR43599:SF3">
    <property type="entry name" value="SI:DKEY-6E2.2"/>
    <property type="match status" value="1"/>
</dbReference>
<dbReference type="PROSITE" id="PS01057">
    <property type="entry name" value="SAICAR_SYNTHETASE_1"/>
    <property type="match status" value="1"/>
</dbReference>
<dbReference type="PANTHER" id="PTHR43599">
    <property type="entry name" value="MULTIFUNCTIONAL PROTEIN ADE2"/>
    <property type="match status" value="1"/>
</dbReference>
<dbReference type="EMBL" id="AP026830">
    <property type="protein sequence ID" value="BDR90999.1"/>
    <property type="molecule type" value="Genomic_DNA"/>
</dbReference>
<dbReference type="GO" id="GO:0005524">
    <property type="term" value="F:ATP binding"/>
    <property type="evidence" value="ECO:0007669"/>
    <property type="project" value="UniProtKB-KW"/>
</dbReference>
<keyword evidence="6 8" id="KW-0067">ATP-binding</keyword>
<name>A0A830E7T2_9CREN</name>
<evidence type="ECO:0000256" key="3">
    <source>
        <dbReference type="ARBA" id="ARBA00022598"/>
    </source>
</evidence>
<evidence type="ECO:0000259" key="9">
    <source>
        <dbReference type="Pfam" id="PF01259"/>
    </source>
</evidence>
<keyword evidence="13" id="KW-1185">Reference proteome</keyword>
<dbReference type="Gene3D" id="3.30.200.20">
    <property type="entry name" value="Phosphorylase Kinase, domain 1"/>
    <property type="match status" value="1"/>
</dbReference>
<dbReference type="AlphaFoldDB" id="A0A830E7T2"/>
<accession>A0A830E7T2</accession>
<dbReference type="SUPFAM" id="SSF56104">
    <property type="entry name" value="SAICAR synthase-like"/>
    <property type="match status" value="1"/>
</dbReference>
<dbReference type="Pfam" id="PF01259">
    <property type="entry name" value="SAICAR_synt"/>
    <property type="match status" value="1"/>
</dbReference>
<dbReference type="CDD" id="cd01415">
    <property type="entry name" value="SAICAR_synt_PurC"/>
    <property type="match status" value="1"/>
</dbReference>
<reference evidence="11" key="1">
    <citation type="journal article" date="2014" name="Int. J. Syst. Evol. Microbiol.">
        <title>Complete genome sequence of Corynebacterium casei LMG S-19264T (=DSM 44701T), isolated from a smear-ripened cheese.</title>
        <authorList>
            <consortium name="US DOE Joint Genome Institute (JGI-PGF)"/>
            <person name="Walter F."/>
            <person name="Albersmeier A."/>
            <person name="Kalinowski J."/>
            <person name="Ruckert C."/>
        </authorList>
    </citation>
    <scope>NUCLEOTIDE SEQUENCE</scope>
    <source>
        <strain evidence="11">JCM 11219</strain>
    </source>
</reference>
<dbReference type="GO" id="GO:0009236">
    <property type="term" value="P:cobalamin biosynthetic process"/>
    <property type="evidence" value="ECO:0007669"/>
    <property type="project" value="InterPro"/>
</dbReference>
<dbReference type="InterPro" id="IPR033934">
    <property type="entry name" value="SAICAR_synt_PurC"/>
</dbReference>
<evidence type="ECO:0000256" key="6">
    <source>
        <dbReference type="ARBA" id="ARBA00022840"/>
    </source>
</evidence>
<dbReference type="Gene3D" id="3.30.470.20">
    <property type="entry name" value="ATP-grasp fold, B domain"/>
    <property type="match status" value="1"/>
</dbReference>
<evidence type="ECO:0000313" key="12">
    <source>
        <dbReference type="Proteomes" id="UP000657075"/>
    </source>
</evidence>
<organism evidence="11 12">
    <name type="scientific">Vulcanisaeta souniana JCM 11219</name>
    <dbReference type="NCBI Taxonomy" id="1293586"/>
    <lineage>
        <taxon>Archaea</taxon>
        <taxon>Thermoproteota</taxon>
        <taxon>Thermoprotei</taxon>
        <taxon>Thermoproteales</taxon>
        <taxon>Thermoproteaceae</taxon>
        <taxon>Vulcanisaeta</taxon>
    </lineage>
</organism>
<evidence type="ECO:0000256" key="2">
    <source>
        <dbReference type="ARBA" id="ARBA00010190"/>
    </source>
</evidence>